<organism evidence="3 4">
    <name type="scientific">Candidimonas nitroreducens</name>
    <dbReference type="NCBI Taxonomy" id="683354"/>
    <lineage>
        <taxon>Bacteria</taxon>
        <taxon>Pseudomonadati</taxon>
        <taxon>Pseudomonadota</taxon>
        <taxon>Betaproteobacteria</taxon>
        <taxon>Burkholderiales</taxon>
        <taxon>Alcaligenaceae</taxon>
        <taxon>Candidimonas</taxon>
    </lineage>
</organism>
<protein>
    <recommendedName>
        <fullName evidence="5">ABC transporter substrate-binding protein</fullName>
    </recommendedName>
</protein>
<evidence type="ECO:0000256" key="1">
    <source>
        <dbReference type="ARBA" id="ARBA00006987"/>
    </source>
</evidence>
<dbReference type="PANTHER" id="PTHR42928">
    <property type="entry name" value="TRICARBOXYLATE-BINDING PROTEIN"/>
    <property type="match status" value="1"/>
</dbReference>
<dbReference type="PIRSF" id="PIRSF017082">
    <property type="entry name" value="YflP"/>
    <property type="match status" value="1"/>
</dbReference>
<dbReference type="SUPFAM" id="SSF53850">
    <property type="entry name" value="Periplasmic binding protein-like II"/>
    <property type="match status" value="1"/>
</dbReference>
<dbReference type="PANTHER" id="PTHR42928:SF5">
    <property type="entry name" value="BLR1237 PROTEIN"/>
    <property type="match status" value="1"/>
</dbReference>
<dbReference type="InterPro" id="IPR042100">
    <property type="entry name" value="Bug_dom1"/>
</dbReference>
<keyword evidence="4" id="KW-1185">Reference proteome</keyword>
<name>A0A225MD05_9BURK</name>
<dbReference type="Gene3D" id="3.40.190.150">
    <property type="entry name" value="Bordetella uptake gene, domain 1"/>
    <property type="match status" value="1"/>
</dbReference>
<proteinExistence type="inferred from homology"/>
<feature type="signal peptide" evidence="2">
    <location>
        <begin position="1"/>
        <end position="24"/>
    </location>
</feature>
<comment type="similarity">
    <text evidence="1">Belongs to the UPF0065 (bug) family.</text>
</comment>
<dbReference type="OrthoDB" id="8678477at2"/>
<feature type="chain" id="PRO_5012126758" description="ABC transporter substrate-binding protein" evidence="2">
    <location>
        <begin position="25"/>
        <end position="325"/>
    </location>
</feature>
<comment type="caution">
    <text evidence="3">The sequence shown here is derived from an EMBL/GenBank/DDBJ whole genome shotgun (WGS) entry which is preliminary data.</text>
</comment>
<keyword evidence="2" id="KW-0732">Signal</keyword>
<dbReference type="Gene3D" id="3.40.190.10">
    <property type="entry name" value="Periplasmic binding protein-like II"/>
    <property type="match status" value="1"/>
</dbReference>
<dbReference type="Proteomes" id="UP000214603">
    <property type="component" value="Unassembled WGS sequence"/>
</dbReference>
<reference evidence="4" key="1">
    <citation type="submission" date="2017-06" db="EMBL/GenBank/DDBJ databases">
        <title>Herbaspirillum phytohormonus sp. nov., isolated from the root nodule of Robinia pseudoacacia in lead-zinc mine.</title>
        <authorList>
            <person name="Fan M."/>
            <person name="Lin Y."/>
        </authorList>
    </citation>
    <scope>NUCLEOTIDE SEQUENCE [LARGE SCALE GENOMIC DNA]</scope>
    <source>
        <strain evidence="4">SC-089</strain>
    </source>
</reference>
<dbReference type="Pfam" id="PF03401">
    <property type="entry name" value="TctC"/>
    <property type="match status" value="1"/>
</dbReference>
<accession>A0A225MD05</accession>
<sequence>MKSHFTRCLVAAALITGTVNVANAENYPDPRQTLNIIVPFGSGGVSDAIARILAEKFKAVWGTSAVVQNKPGGEFMVGAAALANAKKDGYTMGIITMGLVQNQIIKPQQPVNPFKAFSPIGMIAKTPLVLVVSKNSPYKTFKELQQVSAKNPGSLQFSSCCTAMWFSIEMLKHNAGLAGQHIPYKGSAPSVTAVASGETAYTVDTPLATQPFLGKGGKLHALAVLSRQRLPSLPDVPDLGEVGVSGKWELNTWYALAFPANTPVAIIDKANAALNKILAMPDVQQQFAHFVIQPDPMTPAQVSKQMHSDYDWYSDLIKQNHLHLF</sequence>
<dbReference type="InterPro" id="IPR005064">
    <property type="entry name" value="BUG"/>
</dbReference>
<evidence type="ECO:0008006" key="5">
    <source>
        <dbReference type="Google" id="ProtNLM"/>
    </source>
</evidence>
<evidence type="ECO:0000313" key="4">
    <source>
        <dbReference type="Proteomes" id="UP000214603"/>
    </source>
</evidence>
<dbReference type="RefSeq" id="WP_088604856.1">
    <property type="nucleotide sequence ID" value="NZ_NJIH01000010.1"/>
</dbReference>
<evidence type="ECO:0000313" key="3">
    <source>
        <dbReference type="EMBL" id="OWT56849.1"/>
    </source>
</evidence>
<dbReference type="AlphaFoldDB" id="A0A225MD05"/>
<evidence type="ECO:0000256" key="2">
    <source>
        <dbReference type="SAM" id="SignalP"/>
    </source>
</evidence>
<gene>
    <name evidence="3" type="ORF">CEY11_18395</name>
</gene>
<dbReference type="EMBL" id="NJIH01000010">
    <property type="protein sequence ID" value="OWT56849.1"/>
    <property type="molecule type" value="Genomic_DNA"/>
</dbReference>